<evidence type="ECO:0000256" key="1">
    <source>
        <dbReference type="SAM" id="MobiDB-lite"/>
    </source>
</evidence>
<proteinExistence type="predicted"/>
<reference evidence="2" key="1">
    <citation type="journal article" date="2015" name="Nature">
        <title>Complex archaea that bridge the gap between prokaryotes and eukaryotes.</title>
        <authorList>
            <person name="Spang A."/>
            <person name="Saw J.H."/>
            <person name="Jorgensen S.L."/>
            <person name="Zaremba-Niedzwiedzka K."/>
            <person name="Martijn J."/>
            <person name="Lind A.E."/>
            <person name="van Eijk R."/>
            <person name="Schleper C."/>
            <person name="Guy L."/>
            <person name="Ettema T.J."/>
        </authorList>
    </citation>
    <scope>NUCLEOTIDE SEQUENCE</scope>
</reference>
<organism evidence="2">
    <name type="scientific">marine sediment metagenome</name>
    <dbReference type="NCBI Taxonomy" id="412755"/>
    <lineage>
        <taxon>unclassified sequences</taxon>
        <taxon>metagenomes</taxon>
        <taxon>ecological metagenomes</taxon>
    </lineage>
</organism>
<sequence>TRVVKGPKNPTLRQSIEAAARNERWE</sequence>
<gene>
    <name evidence="2" type="ORF">LCGC14_1498060</name>
</gene>
<dbReference type="AlphaFoldDB" id="A0A0F9J4Y4"/>
<comment type="caution">
    <text evidence="2">The sequence shown here is derived from an EMBL/GenBank/DDBJ whole genome shotgun (WGS) entry which is preliminary data.</text>
</comment>
<protein>
    <submittedName>
        <fullName evidence="2">Uncharacterized protein</fullName>
    </submittedName>
</protein>
<feature type="non-terminal residue" evidence="2">
    <location>
        <position position="1"/>
    </location>
</feature>
<evidence type="ECO:0000313" key="2">
    <source>
        <dbReference type="EMBL" id="KKM64774.1"/>
    </source>
</evidence>
<dbReference type="EMBL" id="LAZR01010838">
    <property type="protein sequence ID" value="KKM64774.1"/>
    <property type="molecule type" value="Genomic_DNA"/>
</dbReference>
<accession>A0A0F9J4Y4</accession>
<name>A0A0F9J4Y4_9ZZZZ</name>
<feature type="region of interest" description="Disordered" evidence="1">
    <location>
        <begin position="1"/>
        <end position="26"/>
    </location>
</feature>